<evidence type="ECO:0000256" key="6">
    <source>
        <dbReference type="ARBA" id="ARBA00023033"/>
    </source>
</evidence>
<dbReference type="EMBL" id="CAJNON010000397">
    <property type="protein sequence ID" value="CAF1240890.1"/>
    <property type="molecule type" value="Genomic_DNA"/>
</dbReference>
<name>A0A814Z9L6_9BILA</name>
<proteinExistence type="inferred from homology"/>
<accession>A0A814Z9L6</accession>
<dbReference type="Proteomes" id="UP000663891">
    <property type="component" value="Unassembled WGS sequence"/>
</dbReference>
<dbReference type="OrthoDB" id="1055148at2759"/>
<evidence type="ECO:0008006" key="13">
    <source>
        <dbReference type="Google" id="ProtNLM"/>
    </source>
</evidence>
<dbReference type="Gene3D" id="1.10.630.10">
    <property type="entry name" value="Cytochrome P450"/>
    <property type="match status" value="1"/>
</dbReference>
<evidence type="ECO:0000256" key="1">
    <source>
        <dbReference type="ARBA" id="ARBA00010617"/>
    </source>
</evidence>
<evidence type="ECO:0000256" key="5">
    <source>
        <dbReference type="ARBA" id="ARBA00023004"/>
    </source>
</evidence>
<feature type="coiled-coil region" evidence="9">
    <location>
        <begin position="257"/>
        <end position="291"/>
    </location>
</feature>
<reference evidence="10" key="1">
    <citation type="submission" date="2021-02" db="EMBL/GenBank/DDBJ databases">
        <authorList>
            <person name="Nowell W R."/>
        </authorList>
    </citation>
    <scope>NUCLEOTIDE SEQUENCE</scope>
</reference>
<evidence type="ECO:0000256" key="7">
    <source>
        <dbReference type="PIRSR" id="PIRSR602401-1"/>
    </source>
</evidence>
<evidence type="ECO:0000256" key="2">
    <source>
        <dbReference type="ARBA" id="ARBA00022617"/>
    </source>
</evidence>
<dbReference type="InterPro" id="IPR017972">
    <property type="entry name" value="Cyt_P450_CS"/>
</dbReference>
<dbReference type="SUPFAM" id="SSF48264">
    <property type="entry name" value="Cytochrome P450"/>
    <property type="match status" value="1"/>
</dbReference>
<dbReference type="PANTHER" id="PTHR24289:SF1">
    <property type="entry name" value="STEROID 17-ALPHA-HYDROXYLASE_17,20 LYASE"/>
    <property type="match status" value="1"/>
</dbReference>
<comment type="cofactor">
    <cofactor evidence="7">
        <name>heme</name>
        <dbReference type="ChEBI" id="CHEBI:30413"/>
    </cofactor>
</comment>
<protein>
    <recommendedName>
        <fullName evidence="13">Cytochrome P450</fullName>
    </recommendedName>
</protein>
<dbReference type="GO" id="GO:0020037">
    <property type="term" value="F:heme binding"/>
    <property type="evidence" value="ECO:0007669"/>
    <property type="project" value="InterPro"/>
</dbReference>
<comment type="similarity">
    <text evidence="1 8">Belongs to the cytochrome P450 family.</text>
</comment>
<dbReference type="InterPro" id="IPR001128">
    <property type="entry name" value="Cyt_P450"/>
</dbReference>
<evidence type="ECO:0000256" key="3">
    <source>
        <dbReference type="ARBA" id="ARBA00022723"/>
    </source>
</evidence>
<evidence type="ECO:0000313" key="12">
    <source>
        <dbReference type="Proteomes" id="UP000663891"/>
    </source>
</evidence>
<dbReference type="GO" id="GO:0042446">
    <property type="term" value="P:hormone biosynthetic process"/>
    <property type="evidence" value="ECO:0007669"/>
    <property type="project" value="TreeGrafter"/>
</dbReference>
<evidence type="ECO:0000313" key="11">
    <source>
        <dbReference type="EMBL" id="CAF3807042.1"/>
    </source>
</evidence>
<sequence>MLNILLLITSLLVAIMVYVMKQRYFKRQKDVPGLEPQFLFGNLLQLNVLFSNRSLTDVFKQLHKTYGDIYQYWNGLRSYYVFNKFEHVMHILNSKHMNKYERTDTEMHVFRPFQPNGLEALRGRQHRCFARILYPLFRKSSMPQHTDFAVEKIDEIITCWQERMKDNNNSKETIHTDMKDQMVVLAFHLIISQLCSGYNLQIIGDGKEERERANDMIVSMASVAEHATTILRYSMPETIAYIYLQLCPSYRRAVRVMDKVTNEIVDYLSHLQQQQQEHHELKQQNNDLTDDFEFSKSLKDVSFIDNDQSISNTSDSNQENTKLPRKVIYDWILSSFGGGYDASAAYAWFIFYMSKYPNVQENIKRELRENDINSTTVLTTEIVSQLVYVDCVLKEILRHAPIIEAVTRQVVQPDTVDNVNLSVGDRVLFPLYSFHRNKSIWKHPAGPDAFVPERFLNEDKNYPPQALLTFGGGLRQCFGQHLAQFHLKLFFVRTMQRLSFHDAPGNDGGEVHNITGLPNNLAVYITFEDNQIS</sequence>
<organism evidence="10 12">
    <name type="scientific">Adineta steineri</name>
    <dbReference type="NCBI Taxonomy" id="433720"/>
    <lineage>
        <taxon>Eukaryota</taxon>
        <taxon>Metazoa</taxon>
        <taxon>Spiralia</taxon>
        <taxon>Gnathifera</taxon>
        <taxon>Rotifera</taxon>
        <taxon>Eurotatoria</taxon>
        <taxon>Bdelloidea</taxon>
        <taxon>Adinetida</taxon>
        <taxon>Adinetidae</taxon>
        <taxon>Adineta</taxon>
    </lineage>
</organism>
<evidence type="ECO:0000256" key="4">
    <source>
        <dbReference type="ARBA" id="ARBA00023002"/>
    </source>
</evidence>
<dbReference type="Proteomes" id="UP000663881">
    <property type="component" value="Unassembled WGS sequence"/>
</dbReference>
<dbReference type="InterPro" id="IPR036396">
    <property type="entry name" value="Cyt_P450_sf"/>
</dbReference>
<dbReference type="AlphaFoldDB" id="A0A814Z9L6"/>
<feature type="binding site" description="axial binding residue" evidence="7">
    <location>
        <position position="477"/>
    </location>
    <ligand>
        <name>heme</name>
        <dbReference type="ChEBI" id="CHEBI:30413"/>
    </ligand>
    <ligandPart>
        <name>Fe</name>
        <dbReference type="ChEBI" id="CHEBI:18248"/>
    </ligandPart>
</feature>
<keyword evidence="4 8" id="KW-0560">Oxidoreductase</keyword>
<keyword evidence="5 7" id="KW-0408">Iron</keyword>
<dbReference type="GO" id="GO:0042448">
    <property type="term" value="P:progesterone metabolic process"/>
    <property type="evidence" value="ECO:0007669"/>
    <property type="project" value="TreeGrafter"/>
</dbReference>
<dbReference type="PRINTS" id="PR00385">
    <property type="entry name" value="P450"/>
</dbReference>
<comment type="caution">
    <text evidence="10">The sequence shown here is derived from an EMBL/GenBank/DDBJ whole genome shotgun (WGS) entry which is preliminary data.</text>
</comment>
<gene>
    <name evidence="11" type="ORF">OKA104_LOCUS18832</name>
    <name evidence="10" type="ORF">VCS650_LOCUS27789</name>
</gene>
<dbReference type="Pfam" id="PF00067">
    <property type="entry name" value="p450"/>
    <property type="match status" value="1"/>
</dbReference>
<dbReference type="PANTHER" id="PTHR24289">
    <property type="entry name" value="STEROID 17-ALPHA-HYDROXYLASE/17,20 LYASE"/>
    <property type="match status" value="1"/>
</dbReference>
<dbReference type="InterPro" id="IPR002401">
    <property type="entry name" value="Cyt_P450_E_grp-I"/>
</dbReference>
<evidence type="ECO:0000313" key="10">
    <source>
        <dbReference type="EMBL" id="CAF1240890.1"/>
    </source>
</evidence>
<dbReference type="GO" id="GO:0004508">
    <property type="term" value="F:steroid 17-alpha-monooxygenase activity"/>
    <property type="evidence" value="ECO:0007669"/>
    <property type="project" value="TreeGrafter"/>
</dbReference>
<dbReference type="PROSITE" id="PS00086">
    <property type="entry name" value="CYTOCHROME_P450"/>
    <property type="match status" value="1"/>
</dbReference>
<evidence type="ECO:0000256" key="8">
    <source>
        <dbReference type="RuleBase" id="RU000461"/>
    </source>
</evidence>
<dbReference type="GO" id="GO:0005506">
    <property type="term" value="F:iron ion binding"/>
    <property type="evidence" value="ECO:0007669"/>
    <property type="project" value="InterPro"/>
</dbReference>
<keyword evidence="6 8" id="KW-0503">Monooxygenase</keyword>
<dbReference type="EMBL" id="CAJOAY010001187">
    <property type="protein sequence ID" value="CAF3807042.1"/>
    <property type="molecule type" value="Genomic_DNA"/>
</dbReference>
<keyword evidence="3 7" id="KW-0479">Metal-binding</keyword>
<dbReference type="CDD" id="cd00302">
    <property type="entry name" value="cytochrome_P450"/>
    <property type="match status" value="1"/>
</dbReference>
<keyword evidence="9" id="KW-0175">Coiled coil</keyword>
<keyword evidence="2 7" id="KW-0349">Heme</keyword>
<evidence type="ECO:0000256" key="9">
    <source>
        <dbReference type="SAM" id="Coils"/>
    </source>
</evidence>
<dbReference type="PRINTS" id="PR00463">
    <property type="entry name" value="EP450I"/>
</dbReference>